<keyword evidence="9" id="KW-0175">Coiled coil</keyword>
<keyword evidence="7" id="KW-0067">ATP-binding</keyword>
<accession>A0ABS1TJV6</accession>
<feature type="domain" description="Histidine kinase" evidence="12">
    <location>
        <begin position="465"/>
        <end position="682"/>
    </location>
</feature>
<dbReference type="CDD" id="cd00082">
    <property type="entry name" value="HisKA"/>
    <property type="match status" value="1"/>
</dbReference>
<dbReference type="Gene3D" id="1.10.287.130">
    <property type="match status" value="1"/>
</dbReference>
<evidence type="ECO:0000256" key="3">
    <source>
        <dbReference type="ARBA" id="ARBA00022553"/>
    </source>
</evidence>
<evidence type="ECO:0000256" key="1">
    <source>
        <dbReference type="ARBA" id="ARBA00000085"/>
    </source>
</evidence>
<dbReference type="Pfam" id="PF02518">
    <property type="entry name" value="HATPase_c"/>
    <property type="match status" value="1"/>
</dbReference>
<comment type="caution">
    <text evidence="13">The sequence shown here is derived from an EMBL/GenBank/DDBJ whole genome shotgun (WGS) entry which is preliminary data.</text>
</comment>
<keyword evidence="11" id="KW-0732">Signal</keyword>
<evidence type="ECO:0000259" key="12">
    <source>
        <dbReference type="PROSITE" id="PS50109"/>
    </source>
</evidence>
<comment type="catalytic activity">
    <reaction evidence="1">
        <text>ATP + protein L-histidine = ADP + protein N-phospho-L-histidine.</text>
        <dbReference type="EC" id="2.7.13.3"/>
    </reaction>
</comment>
<reference evidence="13 14" key="1">
    <citation type="submission" date="2021-01" db="EMBL/GenBank/DDBJ databases">
        <title>Genome public.</title>
        <authorList>
            <person name="Liu C."/>
            <person name="Sun Q."/>
        </authorList>
    </citation>
    <scope>NUCLEOTIDE SEQUENCE [LARGE SCALE GENOMIC DNA]</scope>
    <source>
        <strain evidence="13 14">YIM B02564</strain>
    </source>
</reference>
<evidence type="ECO:0000256" key="11">
    <source>
        <dbReference type="SAM" id="SignalP"/>
    </source>
</evidence>
<feature type="signal peptide" evidence="11">
    <location>
        <begin position="1"/>
        <end position="26"/>
    </location>
</feature>
<evidence type="ECO:0000256" key="7">
    <source>
        <dbReference type="ARBA" id="ARBA00022840"/>
    </source>
</evidence>
<dbReference type="InterPro" id="IPR008979">
    <property type="entry name" value="Galactose-bd-like_sf"/>
</dbReference>
<feature type="coiled-coil region" evidence="9">
    <location>
        <begin position="410"/>
        <end position="444"/>
    </location>
</feature>
<dbReference type="InterPro" id="IPR003594">
    <property type="entry name" value="HATPase_dom"/>
</dbReference>
<feature type="transmembrane region" description="Helical" evidence="10">
    <location>
        <begin position="381"/>
        <end position="402"/>
    </location>
</feature>
<dbReference type="InterPro" id="IPR011623">
    <property type="entry name" value="7TMR_DISM_rcpt_extracell_dom1"/>
</dbReference>
<keyword evidence="3" id="KW-0597">Phosphoprotein</keyword>
<dbReference type="PANTHER" id="PTHR43711">
    <property type="entry name" value="TWO-COMPONENT HISTIDINE KINASE"/>
    <property type="match status" value="1"/>
</dbReference>
<keyword evidence="4" id="KW-0808">Transferase</keyword>
<feature type="transmembrane region" description="Helical" evidence="10">
    <location>
        <begin position="328"/>
        <end position="349"/>
    </location>
</feature>
<feature type="transmembrane region" description="Helical" evidence="10">
    <location>
        <begin position="302"/>
        <end position="322"/>
    </location>
</feature>
<dbReference type="InterPro" id="IPR004358">
    <property type="entry name" value="Sig_transdc_His_kin-like_C"/>
</dbReference>
<dbReference type="InterPro" id="IPR005467">
    <property type="entry name" value="His_kinase_dom"/>
</dbReference>
<feature type="transmembrane region" description="Helical" evidence="10">
    <location>
        <begin position="272"/>
        <end position="290"/>
    </location>
</feature>
<dbReference type="SUPFAM" id="SSF55874">
    <property type="entry name" value="ATPase domain of HSP90 chaperone/DNA topoisomerase II/histidine kinase"/>
    <property type="match status" value="1"/>
</dbReference>
<feature type="transmembrane region" description="Helical" evidence="10">
    <location>
        <begin position="235"/>
        <end position="252"/>
    </location>
</feature>
<dbReference type="PRINTS" id="PR00344">
    <property type="entry name" value="BCTRLSENSOR"/>
</dbReference>
<dbReference type="Gene3D" id="3.30.565.10">
    <property type="entry name" value="Histidine kinase-like ATPase, C-terminal domain"/>
    <property type="match status" value="1"/>
</dbReference>
<evidence type="ECO:0000256" key="9">
    <source>
        <dbReference type="SAM" id="Coils"/>
    </source>
</evidence>
<dbReference type="SUPFAM" id="SSF49785">
    <property type="entry name" value="Galactose-binding domain-like"/>
    <property type="match status" value="1"/>
</dbReference>
<sequence>MKWKSRSLITIIVIIGLCSITSVVDAASNGKAVAGEFKISHFTKDQLIKLNGEWEFYWQKLYTPRDFIQKDIAKNRQFVTVPQEWTSYNFQGNHLPLAGYATYRLRVQLPQNALGTVKAIYMPSEASAYRLWINGKEMSKVGTVATNRKEMIPDNNPKVIMFKVDSNPIELIVQISNFHQRRAGLEEGILIGEPEPVMAYKEKSIIYRTIIIISIVIIGLYHAALFLFRKKEYSFLFFAIVCIVVAVRATIQEEGLASYLLSFLSWEIACKLEYLGATLGTLFIALFSYTQFPQEMNRKLRNIITIVWTVNSLFIIVTPAVIYTRAMLLIQILMIITFLYIIYVYYVAVRAKREGSYLNTAAIIVMFAAILNDTFYFNRLIATTELASVALFFFLFTQAIILSKKYATSFAKTERLSEDLSRMNASLEQQVLERTQELKQANEELFITNQKLYEVQQSKNKWIRNISHEIAAPLTNIRSYTKGMLDGVIPPEQKYIQLIYDQSLYFSRMLHDLNDISEIENHQIKFTLEQTDIREYFRSLYEKYKWDIEKQGIKFIMIDNLPPQTQYIFIDTTRIEQVIVNLLKNAQRFVKEDGKISLELAQENTNEVTIKVRDNGIGIKGEEVGLVFNRFFKNSTKGKPHSGAGLGLAIAKEIIEYHKGTIAVESKPGKGSCFYFNVPIMKTAIETQFEGA</sequence>
<dbReference type="EMBL" id="JAESWB010000045">
    <property type="protein sequence ID" value="MBL4951572.1"/>
    <property type="molecule type" value="Genomic_DNA"/>
</dbReference>
<keyword evidence="6 13" id="KW-0418">Kinase</keyword>
<dbReference type="SUPFAM" id="SSF47384">
    <property type="entry name" value="Homodimeric domain of signal transducing histidine kinase"/>
    <property type="match status" value="1"/>
</dbReference>
<dbReference type="InterPro" id="IPR036097">
    <property type="entry name" value="HisK_dim/P_sf"/>
</dbReference>
<keyword evidence="10" id="KW-1133">Transmembrane helix</keyword>
<protein>
    <recommendedName>
        <fullName evidence="2">histidine kinase</fullName>
        <ecNumber evidence="2">2.7.13.3</ecNumber>
    </recommendedName>
</protein>
<dbReference type="SMART" id="SM00388">
    <property type="entry name" value="HisKA"/>
    <property type="match status" value="1"/>
</dbReference>
<evidence type="ECO:0000313" key="14">
    <source>
        <dbReference type="Proteomes" id="UP000623967"/>
    </source>
</evidence>
<dbReference type="RefSeq" id="WP_202652859.1">
    <property type="nucleotide sequence ID" value="NZ_JAESWB010000045.1"/>
</dbReference>
<dbReference type="Proteomes" id="UP000623967">
    <property type="component" value="Unassembled WGS sequence"/>
</dbReference>
<evidence type="ECO:0000313" key="13">
    <source>
        <dbReference type="EMBL" id="MBL4951572.1"/>
    </source>
</evidence>
<evidence type="ECO:0000256" key="2">
    <source>
        <dbReference type="ARBA" id="ARBA00012438"/>
    </source>
</evidence>
<organism evidence="13 14">
    <name type="scientific">Neobacillus paridis</name>
    <dbReference type="NCBI Taxonomy" id="2803862"/>
    <lineage>
        <taxon>Bacteria</taxon>
        <taxon>Bacillati</taxon>
        <taxon>Bacillota</taxon>
        <taxon>Bacilli</taxon>
        <taxon>Bacillales</taxon>
        <taxon>Bacillaceae</taxon>
        <taxon>Neobacillus</taxon>
    </lineage>
</organism>
<keyword evidence="5" id="KW-0547">Nucleotide-binding</keyword>
<dbReference type="PANTHER" id="PTHR43711:SF1">
    <property type="entry name" value="HISTIDINE KINASE 1"/>
    <property type="match status" value="1"/>
</dbReference>
<keyword evidence="10" id="KW-0812">Transmembrane</keyword>
<dbReference type="SMART" id="SM00387">
    <property type="entry name" value="HATPase_c"/>
    <property type="match status" value="1"/>
</dbReference>
<keyword evidence="10" id="KW-0472">Membrane</keyword>
<feature type="chain" id="PRO_5046816391" description="histidine kinase" evidence="11">
    <location>
        <begin position="27"/>
        <end position="692"/>
    </location>
</feature>
<gene>
    <name evidence="13" type="ORF">JK635_04865</name>
</gene>
<name>A0ABS1TJV6_9BACI</name>
<dbReference type="Pfam" id="PF07695">
    <property type="entry name" value="7TMR-DISM_7TM"/>
    <property type="match status" value="1"/>
</dbReference>
<evidence type="ECO:0000256" key="8">
    <source>
        <dbReference type="ARBA" id="ARBA00023012"/>
    </source>
</evidence>
<evidence type="ECO:0000256" key="5">
    <source>
        <dbReference type="ARBA" id="ARBA00022741"/>
    </source>
</evidence>
<dbReference type="InterPro" id="IPR050736">
    <property type="entry name" value="Sensor_HK_Regulatory"/>
</dbReference>
<proteinExistence type="predicted"/>
<evidence type="ECO:0000256" key="4">
    <source>
        <dbReference type="ARBA" id="ARBA00022679"/>
    </source>
</evidence>
<dbReference type="Gene3D" id="2.60.120.260">
    <property type="entry name" value="Galactose-binding domain-like"/>
    <property type="match status" value="1"/>
</dbReference>
<keyword evidence="14" id="KW-1185">Reference proteome</keyword>
<dbReference type="EC" id="2.7.13.3" evidence="2"/>
<dbReference type="PROSITE" id="PS50109">
    <property type="entry name" value="HIS_KIN"/>
    <property type="match status" value="1"/>
</dbReference>
<dbReference type="GO" id="GO:0016301">
    <property type="term" value="F:kinase activity"/>
    <property type="evidence" value="ECO:0007669"/>
    <property type="project" value="UniProtKB-KW"/>
</dbReference>
<keyword evidence="8" id="KW-0902">Two-component regulatory system</keyword>
<evidence type="ECO:0000256" key="6">
    <source>
        <dbReference type="ARBA" id="ARBA00022777"/>
    </source>
</evidence>
<dbReference type="InterPro" id="IPR036890">
    <property type="entry name" value="HATPase_C_sf"/>
</dbReference>
<feature type="transmembrane region" description="Helical" evidence="10">
    <location>
        <begin position="205"/>
        <end position="228"/>
    </location>
</feature>
<evidence type="ECO:0000256" key="10">
    <source>
        <dbReference type="SAM" id="Phobius"/>
    </source>
</evidence>
<feature type="transmembrane region" description="Helical" evidence="10">
    <location>
        <begin position="356"/>
        <end position="375"/>
    </location>
</feature>
<dbReference type="Pfam" id="PF00512">
    <property type="entry name" value="HisKA"/>
    <property type="match status" value="1"/>
</dbReference>
<dbReference type="InterPro" id="IPR003661">
    <property type="entry name" value="HisK_dim/P_dom"/>
</dbReference>